<dbReference type="NCBIfam" id="TIGR02872">
    <property type="entry name" value="spore_ytvI"/>
    <property type="match status" value="1"/>
</dbReference>
<reference evidence="8" key="1">
    <citation type="submission" date="2018-06" db="EMBL/GenBank/DDBJ databases">
        <title>Description of Blautia argi sp. nov., a new anaerobic isolated from dog feces.</title>
        <authorList>
            <person name="Chang Y.-H."/>
            <person name="Paek J."/>
            <person name="Shin Y."/>
        </authorList>
    </citation>
    <scope>NUCLEOTIDE SEQUENCE [LARGE SCALE GENOMIC DNA]</scope>
    <source>
        <strain evidence="8">KCTC 15426</strain>
    </source>
</reference>
<protein>
    <submittedName>
        <fullName evidence="7">Sporulation integral membrane protein YtvI</fullName>
    </submittedName>
</protein>
<keyword evidence="5 6" id="KW-0472">Membrane</keyword>
<accession>A0A2Z4UEH5</accession>
<feature type="transmembrane region" description="Helical" evidence="6">
    <location>
        <begin position="165"/>
        <end position="184"/>
    </location>
</feature>
<name>A0A2Z4UEH5_9FIRM</name>
<proteinExistence type="inferred from homology"/>
<comment type="similarity">
    <text evidence="2">Belongs to the autoinducer-2 exporter (AI-2E) (TC 2.A.86) family.</text>
</comment>
<feature type="transmembrane region" description="Helical" evidence="6">
    <location>
        <begin position="321"/>
        <end position="347"/>
    </location>
</feature>
<dbReference type="OrthoDB" id="9774361at2"/>
<dbReference type="EMBL" id="CP030280">
    <property type="protein sequence ID" value="AWY99377.1"/>
    <property type="molecule type" value="Genomic_DNA"/>
</dbReference>
<dbReference type="InterPro" id="IPR014227">
    <property type="entry name" value="YtvI-like"/>
</dbReference>
<sequence length="385" mass="42820">MKWKKYAKSILVFLITVLGIGVGVFLGIQFLGFFMPFVIGWLIALIANPLVRMLERRLKVARKHTSMLLIIGVLAGIIVGIYFIGVKTVEETRSLVDQAPEIYMEVKGEFENAGENLSKLIDEMPDSVQKAIADLQDRIGAITGKAVGKISQITVDQASSLAKNLPSILISIIFTILSAYFFIADRDRILEFGRANTPGIIQEKWRILSDSFKQVFGGYFKAQFKIMGVIGVILFVGFLIMRVKFAALVAILIAFLDMLPFFGTGTALIPWALFKLISGDLKYAVELIILYLVTQLVRRVIEPKMVGDSIGVNPLLTLVFMYIGYRISGVIGMILAVPIGAIVINFYRMGVFDGVLNGLKEVTDDVLKWLYRDEETSEDTDLKAK</sequence>
<dbReference type="Proteomes" id="UP000250003">
    <property type="component" value="Chromosome"/>
</dbReference>
<evidence type="ECO:0000313" key="8">
    <source>
        <dbReference type="Proteomes" id="UP000250003"/>
    </source>
</evidence>
<dbReference type="PANTHER" id="PTHR21716:SF68">
    <property type="entry name" value="TRANSPORT PROTEIN YTVI-RELATED"/>
    <property type="match status" value="1"/>
</dbReference>
<dbReference type="AlphaFoldDB" id="A0A2Z4UEH5"/>
<dbReference type="InterPro" id="IPR002549">
    <property type="entry name" value="AI-2E-like"/>
</dbReference>
<feature type="transmembrane region" description="Helical" evidence="6">
    <location>
        <begin position="222"/>
        <end position="241"/>
    </location>
</feature>
<evidence type="ECO:0000256" key="6">
    <source>
        <dbReference type="SAM" id="Phobius"/>
    </source>
</evidence>
<dbReference type="KEGG" id="blau:DQQ01_03820"/>
<evidence type="ECO:0000256" key="5">
    <source>
        <dbReference type="ARBA" id="ARBA00023136"/>
    </source>
</evidence>
<dbReference type="GO" id="GO:0016020">
    <property type="term" value="C:membrane"/>
    <property type="evidence" value="ECO:0007669"/>
    <property type="project" value="UniProtKB-SubCell"/>
</dbReference>
<evidence type="ECO:0000256" key="3">
    <source>
        <dbReference type="ARBA" id="ARBA00022692"/>
    </source>
</evidence>
<feature type="transmembrane region" description="Helical" evidence="6">
    <location>
        <begin position="247"/>
        <end position="271"/>
    </location>
</feature>
<feature type="transmembrane region" description="Helical" evidence="6">
    <location>
        <begin position="66"/>
        <end position="85"/>
    </location>
</feature>
<comment type="subcellular location">
    <subcellularLocation>
        <location evidence="1">Membrane</location>
        <topology evidence="1">Multi-pass membrane protein</topology>
    </subcellularLocation>
</comment>
<feature type="transmembrane region" description="Helical" evidence="6">
    <location>
        <begin position="34"/>
        <end position="54"/>
    </location>
</feature>
<evidence type="ECO:0000256" key="1">
    <source>
        <dbReference type="ARBA" id="ARBA00004141"/>
    </source>
</evidence>
<dbReference type="Pfam" id="PF01594">
    <property type="entry name" value="AI-2E_transport"/>
    <property type="match status" value="1"/>
</dbReference>
<evidence type="ECO:0000313" key="7">
    <source>
        <dbReference type="EMBL" id="AWY99377.1"/>
    </source>
</evidence>
<organism evidence="7 8">
    <name type="scientific">Blautia argi</name>
    <dbReference type="NCBI Taxonomy" id="1912897"/>
    <lineage>
        <taxon>Bacteria</taxon>
        <taxon>Bacillati</taxon>
        <taxon>Bacillota</taxon>
        <taxon>Clostridia</taxon>
        <taxon>Lachnospirales</taxon>
        <taxon>Lachnospiraceae</taxon>
        <taxon>Blautia</taxon>
    </lineage>
</organism>
<keyword evidence="4 6" id="KW-1133">Transmembrane helix</keyword>
<dbReference type="RefSeq" id="WP_111920816.1">
    <property type="nucleotide sequence ID" value="NZ_CAUWHR010000061.1"/>
</dbReference>
<feature type="transmembrane region" description="Helical" evidence="6">
    <location>
        <begin position="9"/>
        <end position="28"/>
    </location>
</feature>
<dbReference type="GO" id="GO:0055085">
    <property type="term" value="P:transmembrane transport"/>
    <property type="evidence" value="ECO:0007669"/>
    <property type="project" value="TreeGrafter"/>
</dbReference>
<keyword evidence="8" id="KW-1185">Reference proteome</keyword>
<dbReference type="PANTHER" id="PTHR21716">
    <property type="entry name" value="TRANSMEMBRANE PROTEIN"/>
    <property type="match status" value="1"/>
</dbReference>
<evidence type="ECO:0000256" key="4">
    <source>
        <dbReference type="ARBA" id="ARBA00022989"/>
    </source>
</evidence>
<gene>
    <name evidence="7" type="primary">ytvI</name>
    <name evidence="7" type="ORF">DQQ01_03820</name>
</gene>
<keyword evidence="3 6" id="KW-0812">Transmembrane</keyword>
<evidence type="ECO:0000256" key="2">
    <source>
        <dbReference type="ARBA" id="ARBA00009773"/>
    </source>
</evidence>